<dbReference type="Gene3D" id="1.10.260.40">
    <property type="entry name" value="lambda repressor-like DNA-binding domains"/>
    <property type="match status" value="1"/>
</dbReference>
<dbReference type="RefSeq" id="WP_274042356.1">
    <property type="nucleotide sequence ID" value="NZ_JANCPR020000007.1"/>
</dbReference>
<dbReference type="Pfam" id="PF13560">
    <property type="entry name" value="HTH_31"/>
    <property type="match status" value="1"/>
</dbReference>
<evidence type="ECO:0000313" key="2">
    <source>
        <dbReference type="EMBL" id="MDJ1132041.1"/>
    </source>
</evidence>
<dbReference type="InterPro" id="IPR041413">
    <property type="entry name" value="MLTR_LBD"/>
</dbReference>
<dbReference type="Pfam" id="PF17765">
    <property type="entry name" value="MLTR_LBD"/>
    <property type="match status" value="1"/>
</dbReference>
<dbReference type="InterPro" id="IPR010982">
    <property type="entry name" value="Lambda_DNA-bd_dom_sf"/>
</dbReference>
<organism evidence="2 3">
    <name type="scientific">Streptomyces iconiensis</name>
    <dbReference type="NCBI Taxonomy" id="1384038"/>
    <lineage>
        <taxon>Bacteria</taxon>
        <taxon>Bacillati</taxon>
        <taxon>Actinomycetota</taxon>
        <taxon>Actinomycetes</taxon>
        <taxon>Kitasatosporales</taxon>
        <taxon>Streptomycetaceae</taxon>
        <taxon>Streptomyces</taxon>
    </lineage>
</organism>
<gene>
    <name evidence="2" type="ORF">NMN56_008755</name>
</gene>
<reference evidence="2 3" key="1">
    <citation type="submission" date="2023-05" db="EMBL/GenBank/DDBJ databases">
        <title>Streptantibioticus silvisoli sp. nov., acidotolerant actinomycetes 1 from pine litter.</title>
        <authorList>
            <person name="Swiecimska M."/>
            <person name="Golinska P."/>
            <person name="Sangal V."/>
            <person name="Wachnowicz B."/>
            <person name="Goodfellow M."/>
        </authorList>
    </citation>
    <scope>NUCLEOTIDE SEQUENCE [LARGE SCALE GENOMIC DNA]</scope>
    <source>
        <strain evidence="2 3">DSM 42109</strain>
    </source>
</reference>
<protein>
    <submittedName>
        <fullName evidence="2">Helix-turn-helix transcriptional regulator</fullName>
    </submittedName>
</protein>
<dbReference type="SUPFAM" id="SSF47413">
    <property type="entry name" value="lambda repressor-like DNA-binding domains"/>
    <property type="match status" value="1"/>
</dbReference>
<sequence>MGNTSSARRAVSPQLVDLGRFLMTRRAEVTPRQVGFPDAGKRRTSGLRREEVALLAGVGVSWYTWIEQGRAENVSGNVLDSIARVLQLSENQRLYMRQLAGVQAVPHPPAAKLEAEPMRPFVDNWWPNPAYIADHAWNIVVANAAAQALLGIDAAQEANGRPYNVLREFFTSEHVRSAFPSWEEAAPTLVARFRSHAAQHLDEPAIPALADELLSVSPYFAELWHRYEVVEDSCGPEVLSHRDVGELHFTRATLDFTRRIAMRMTVFLPTPGTGTEAALRRLSHVTLSQGMNTVDPLGETR</sequence>
<comment type="caution">
    <text evidence="2">The sequence shown here is derived from an EMBL/GenBank/DDBJ whole genome shotgun (WGS) entry which is preliminary data.</text>
</comment>
<dbReference type="CDD" id="cd00093">
    <property type="entry name" value="HTH_XRE"/>
    <property type="match status" value="1"/>
</dbReference>
<proteinExistence type="predicted"/>
<evidence type="ECO:0000259" key="1">
    <source>
        <dbReference type="SMART" id="SM00530"/>
    </source>
</evidence>
<dbReference type="Proteomes" id="UP001214441">
    <property type="component" value="Unassembled WGS sequence"/>
</dbReference>
<evidence type="ECO:0000313" key="3">
    <source>
        <dbReference type="Proteomes" id="UP001214441"/>
    </source>
</evidence>
<keyword evidence="3" id="KW-1185">Reference proteome</keyword>
<dbReference type="EMBL" id="JANCPR020000007">
    <property type="protein sequence ID" value="MDJ1132041.1"/>
    <property type="molecule type" value="Genomic_DNA"/>
</dbReference>
<dbReference type="Gene3D" id="3.30.450.180">
    <property type="match status" value="1"/>
</dbReference>
<name>A0ABT6ZTS6_9ACTN</name>
<dbReference type="PANTHER" id="PTHR35010">
    <property type="entry name" value="BLL4672 PROTEIN-RELATED"/>
    <property type="match status" value="1"/>
</dbReference>
<accession>A0ABT6ZTS6</accession>
<feature type="domain" description="HTH cro/C1-type" evidence="1">
    <location>
        <begin position="21"/>
        <end position="93"/>
    </location>
</feature>
<dbReference type="PANTHER" id="PTHR35010:SF3">
    <property type="entry name" value="BLL4873 PROTEIN"/>
    <property type="match status" value="1"/>
</dbReference>
<dbReference type="InterPro" id="IPR001387">
    <property type="entry name" value="Cro/C1-type_HTH"/>
</dbReference>
<dbReference type="SMART" id="SM00530">
    <property type="entry name" value="HTH_XRE"/>
    <property type="match status" value="1"/>
</dbReference>